<organism evidence="2 3">
    <name type="scientific">Brassica cretica</name>
    <name type="common">Mustard</name>
    <dbReference type="NCBI Taxonomy" id="69181"/>
    <lineage>
        <taxon>Eukaryota</taxon>
        <taxon>Viridiplantae</taxon>
        <taxon>Streptophyta</taxon>
        <taxon>Embryophyta</taxon>
        <taxon>Tracheophyta</taxon>
        <taxon>Spermatophyta</taxon>
        <taxon>Magnoliopsida</taxon>
        <taxon>eudicotyledons</taxon>
        <taxon>Gunneridae</taxon>
        <taxon>Pentapetalae</taxon>
        <taxon>rosids</taxon>
        <taxon>malvids</taxon>
        <taxon>Brassicales</taxon>
        <taxon>Brassicaceae</taxon>
        <taxon>Brassiceae</taxon>
        <taxon>Brassica</taxon>
    </lineage>
</organism>
<protein>
    <submittedName>
        <fullName evidence="2">Uncharacterized protein</fullName>
    </submittedName>
</protein>
<evidence type="ECO:0000256" key="1">
    <source>
        <dbReference type="SAM" id="MobiDB-lite"/>
    </source>
</evidence>
<accession>A0A8S9Q4M4</accession>
<proteinExistence type="predicted"/>
<sequence>MIRAKQISNLSSSARSFFLGGTRSSAADGNSCASAEDDSCLLRRHQTRHEAAHTGNRVFTRLHVSPPVLPVKPDPANHKIPLPDGTEVSRVDHTLPITSVKASGREHLGEVYTTSASKDPSERAPRNASPGTKQASNDVSHDLTKTTVSGKRKCGYYPSGEMMRVTPAPRHVIEKVSSILRRFKWGLAAEEALHSSGFKMDAYQANQVLKQIDN</sequence>
<evidence type="ECO:0000313" key="2">
    <source>
        <dbReference type="EMBL" id="KAF3526981.1"/>
    </source>
</evidence>
<feature type="compositionally biased region" description="Polar residues" evidence="1">
    <location>
        <begin position="129"/>
        <end position="138"/>
    </location>
</feature>
<dbReference type="EMBL" id="QGKX02001347">
    <property type="protein sequence ID" value="KAF3526981.1"/>
    <property type="molecule type" value="Genomic_DNA"/>
</dbReference>
<evidence type="ECO:0000313" key="3">
    <source>
        <dbReference type="Proteomes" id="UP000712600"/>
    </source>
</evidence>
<reference evidence="2" key="1">
    <citation type="submission" date="2019-12" db="EMBL/GenBank/DDBJ databases">
        <title>Genome sequencing and annotation of Brassica cretica.</title>
        <authorList>
            <person name="Studholme D.J."/>
            <person name="Sarris P."/>
        </authorList>
    </citation>
    <scope>NUCLEOTIDE SEQUENCE</scope>
    <source>
        <strain evidence="2">PFS-109/04</strain>
        <tissue evidence="2">Leaf</tissue>
    </source>
</reference>
<dbReference type="Proteomes" id="UP000712600">
    <property type="component" value="Unassembled WGS sequence"/>
</dbReference>
<dbReference type="AlphaFoldDB" id="A0A8S9Q4M4"/>
<name>A0A8S9Q4M4_BRACR</name>
<comment type="caution">
    <text evidence="2">The sequence shown here is derived from an EMBL/GenBank/DDBJ whole genome shotgun (WGS) entry which is preliminary data.</text>
</comment>
<gene>
    <name evidence="2" type="ORF">F2Q69_00051612</name>
</gene>
<feature type="region of interest" description="Disordered" evidence="1">
    <location>
        <begin position="100"/>
        <end position="151"/>
    </location>
</feature>
<feature type="region of interest" description="Disordered" evidence="1">
    <location>
        <begin position="69"/>
        <end position="88"/>
    </location>
</feature>